<accession>A0ABS7PV99</accession>
<dbReference type="RefSeq" id="WP_222991024.1">
    <property type="nucleotide sequence ID" value="NZ_JAINVV010000008.1"/>
</dbReference>
<dbReference type="SUPFAM" id="SSF52096">
    <property type="entry name" value="ClpP/crotonase"/>
    <property type="match status" value="1"/>
</dbReference>
<dbReference type="InterPro" id="IPR014748">
    <property type="entry name" value="Enoyl-CoA_hydra_C"/>
</dbReference>
<proteinExistence type="inferred from homology"/>
<dbReference type="EMBL" id="JAINVV010000008">
    <property type="protein sequence ID" value="MBY8823919.1"/>
    <property type="molecule type" value="Genomic_DNA"/>
</dbReference>
<dbReference type="PANTHER" id="PTHR43459:SF3">
    <property type="entry name" value="ENOYL-COA HYDRATASE ECHA15 (ENOYL HYDRASE) (UNSATURATED ACYL-COA HYDRATASE) (CROTONASE)-RELATED"/>
    <property type="match status" value="1"/>
</dbReference>
<protein>
    <submittedName>
        <fullName evidence="2">Enoyl-CoA hydratase/isomerase family protein</fullName>
    </submittedName>
</protein>
<dbReference type="InterPro" id="IPR001753">
    <property type="entry name" value="Enoyl-CoA_hydra/iso"/>
</dbReference>
<evidence type="ECO:0000256" key="1">
    <source>
        <dbReference type="ARBA" id="ARBA00005254"/>
    </source>
</evidence>
<dbReference type="Pfam" id="PF00378">
    <property type="entry name" value="ECH_1"/>
    <property type="match status" value="1"/>
</dbReference>
<dbReference type="Proteomes" id="UP000706039">
    <property type="component" value="Unassembled WGS sequence"/>
</dbReference>
<dbReference type="Gene3D" id="3.90.226.10">
    <property type="entry name" value="2-enoyl-CoA Hydratase, Chain A, domain 1"/>
    <property type="match status" value="1"/>
</dbReference>
<dbReference type="InterPro" id="IPR029045">
    <property type="entry name" value="ClpP/crotonase-like_dom_sf"/>
</dbReference>
<gene>
    <name evidence="2" type="ORF">K7G82_16560</name>
</gene>
<comment type="caution">
    <text evidence="2">The sequence shown here is derived from an EMBL/GenBank/DDBJ whole genome shotgun (WGS) entry which is preliminary data.</text>
</comment>
<dbReference type="Gene3D" id="1.10.12.10">
    <property type="entry name" value="Lyase 2-enoyl-coa Hydratase, Chain A, domain 2"/>
    <property type="match status" value="1"/>
</dbReference>
<sequence length="269" mass="28563">MAEMAAYSDFTTVTARRDGHVLIVSFNRPERRNAINAALHHDLEAILALVSADREVRAIVLRGEGKAFCAGGDVTTMEDKDEHSPAHMVLSTLDTVKMLEMILSVPQPIICAVQGFAMGLGASIALLCDVLVMAEDAAIADTHVNIGLVAGDGGAVLWPLAGSLGAARWYLMTGERVSGTEAVRLGLALKAVPADDLDPTALAMAQRLAGIAPLAVQGTKATLNRIVRDRIALTLDTGLLLEGATFVSEDHREAASAFLEKRQPMFRGR</sequence>
<evidence type="ECO:0000313" key="2">
    <source>
        <dbReference type="EMBL" id="MBY8823919.1"/>
    </source>
</evidence>
<keyword evidence="3" id="KW-1185">Reference proteome</keyword>
<name>A0ABS7PV99_9SPHN</name>
<organism evidence="2 3">
    <name type="scientific">Sphingomonas colocasiae</name>
    <dbReference type="NCBI Taxonomy" id="1848973"/>
    <lineage>
        <taxon>Bacteria</taxon>
        <taxon>Pseudomonadati</taxon>
        <taxon>Pseudomonadota</taxon>
        <taxon>Alphaproteobacteria</taxon>
        <taxon>Sphingomonadales</taxon>
        <taxon>Sphingomonadaceae</taxon>
        <taxon>Sphingomonas</taxon>
    </lineage>
</organism>
<evidence type="ECO:0000313" key="3">
    <source>
        <dbReference type="Proteomes" id="UP000706039"/>
    </source>
</evidence>
<comment type="similarity">
    <text evidence="1">Belongs to the enoyl-CoA hydratase/isomerase family.</text>
</comment>
<reference evidence="2 3" key="1">
    <citation type="submission" date="2021-08" db="EMBL/GenBank/DDBJ databases">
        <authorList>
            <person name="Tuo L."/>
        </authorList>
    </citation>
    <scope>NUCLEOTIDE SEQUENCE [LARGE SCALE GENOMIC DNA]</scope>
    <source>
        <strain evidence="2 3">JCM 31229</strain>
    </source>
</reference>
<dbReference type="CDD" id="cd06558">
    <property type="entry name" value="crotonase-like"/>
    <property type="match status" value="1"/>
</dbReference>
<dbReference type="PANTHER" id="PTHR43459">
    <property type="entry name" value="ENOYL-COA HYDRATASE"/>
    <property type="match status" value="1"/>
</dbReference>